<evidence type="ECO:0000313" key="7">
    <source>
        <dbReference type="Proteomes" id="UP000610456"/>
    </source>
</evidence>
<dbReference type="Pfam" id="PF00034">
    <property type="entry name" value="Cytochrom_C"/>
    <property type="match status" value="1"/>
</dbReference>
<dbReference type="EMBL" id="BMXB01000012">
    <property type="protein sequence ID" value="GHA44313.1"/>
    <property type="molecule type" value="Genomic_DNA"/>
</dbReference>
<evidence type="ECO:0000256" key="4">
    <source>
        <dbReference type="PROSITE-ProRule" id="PRU00433"/>
    </source>
</evidence>
<keyword evidence="7" id="KW-1185">Reference proteome</keyword>
<dbReference type="RefSeq" id="WP_189605293.1">
    <property type="nucleotide sequence ID" value="NZ_BMXB01000012.1"/>
</dbReference>
<keyword evidence="1 4" id="KW-0349">Heme</keyword>
<accession>A0A918SHM0</accession>
<dbReference type="SUPFAM" id="SSF46626">
    <property type="entry name" value="Cytochrome c"/>
    <property type="match status" value="1"/>
</dbReference>
<dbReference type="PANTHER" id="PTHR35008">
    <property type="entry name" value="BLL4482 PROTEIN-RELATED"/>
    <property type="match status" value="1"/>
</dbReference>
<keyword evidence="2 4" id="KW-0479">Metal-binding</keyword>
<evidence type="ECO:0000256" key="3">
    <source>
        <dbReference type="ARBA" id="ARBA00023004"/>
    </source>
</evidence>
<protein>
    <recommendedName>
        <fullName evidence="5">Cytochrome c domain-containing protein</fullName>
    </recommendedName>
</protein>
<comment type="caution">
    <text evidence="6">The sequence shown here is derived from an EMBL/GenBank/DDBJ whole genome shotgun (WGS) entry which is preliminary data.</text>
</comment>
<dbReference type="PANTHER" id="PTHR35008:SF8">
    <property type="entry name" value="ALCOHOL DEHYDROGENASE CYTOCHROME C SUBUNIT"/>
    <property type="match status" value="1"/>
</dbReference>
<dbReference type="AlphaFoldDB" id="A0A918SHM0"/>
<sequence>MKKLLSIFIVLILAGCKSDKKNDQENSATEKTALHNPEVQESFSRGAKIYNNFCATCHLSNGEGIENAFPPIAGSDWLTDKRTETIRAVKHGLKGPIEVNGIEYNSLMPAMGLSDQEVTDVLNYIFYAWDNNVEDPATLEEVKSVKE</sequence>
<dbReference type="InterPro" id="IPR009056">
    <property type="entry name" value="Cyt_c-like_dom"/>
</dbReference>
<organism evidence="6 7">
    <name type="scientific">Salinimicrobium marinum</name>
    <dbReference type="NCBI Taxonomy" id="680283"/>
    <lineage>
        <taxon>Bacteria</taxon>
        <taxon>Pseudomonadati</taxon>
        <taxon>Bacteroidota</taxon>
        <taxon>Flavobacteriia</taxon>
        <taxon>Flavobacteriales</taxon>
        <taxon>Flavobacteriaceae</taxon>
        <taxon>Salinimicrobium</taxon>
    </lineage>
</organism>
<dbReference type="GO" id="GO:0046872">
    <property type="term" value="F:metal ion binding"/>
    <property type="evidence" value="ECO:0007669"/>
    <property type="project" value="UniProtKB-KW"/>
</dbReference>
<dbReference type="InterPro" id="IPR051459">
    <property type="entry name" value="Cytochrome_c-type_DH"/>
</dbReference>
<evidence type="ECO:0000256" key="1">
    <source>
        <dbReference type="ARBA" id="ARBA00022617"/>
    </source>
</evidence>
<proteinExistence type="predicted"/>
<gene>
    <name evidence="6" type="ORF">GCM10007103_26930</name>
</gene>
<evidence type="ECO:0000313" key="6">
    <source>
        <dbReference type="EMBL" id="GHA44313.1"/>
    </source>
</evidence>
<reference evidence="6" key="1">
    <citation type="journal article" date="2014" name="Int. J. Syst. Evol. Microbiol.">
        <title>Complete genome sequence of Corynebacterium casei LMG S-19264T (=DSM 44701T), isolated from a smear-ripened cheese.</title>
        <authorList>
            <consortium name="US DOE Joint Genome Institute (JGI-PGF)"/>
            <person name="Walter F."/>
            <person name="Albersmeier A."/>
            <person name="Kalinowski J."/>
            <person name="Ruckert C."/>
        </authorList>
    </citation>
    <scope>NUCLEOTIDE SEQUENCE</scope>
    <source>
        <strain evidence="6">KCTC 12719</strain>
    </source>
</reference>
<dbReference type="InterPro" id="IPR036909">
    <property type="entry name" value="Cyt_c-like_dom_sf"/>
</dbReference>
<dbReference type="PROSITE" id="PS51257">
    <property type="entry name" value="PROKAR_LIPOPROTEIN"/>
    <property type="match status" value="1"/>
</dbReference>
<evidence type="ECO:0000259" key="5">
    <source>
        <dbReference type="PROSITE" id="PS51007"/>
    </source>
</evidence>
<dbReference type="GO" id="GO:0020037">
    <property type="term" value="F:heme binding"/>
    <property type="evidence" value="ECO:0007669"/>
    <property type="project" value="InterPro"/>
</dbReference>
<name>A0A918SHM0_9FLAO</name>
<feature type="domain" description="Cytochrome c" evidence="5">
    <location>
        <begin position="41"/>
        <end position="129"/>
    </location>
</feature>
<dbReference type="GO" id="GO:0009055">
    <property type="term" value="F:electron transfer activity"/>
    <property type="evidence" value="ECO:0007669"/>
    <property type="project" value="InterPro"/>
</dbReference>
<dbReference type="Proteomes" id="UP000610456">
    <property type="component" value="Unassembled WGS sequence"/>
</dbReference>
<dbReference type="Gene3D" id="1.10.760.10">
    <property type="entry name" value="Cytochrome c-like domain"/>
    <property type="match status" value="1"/>
</dbReference>
<reference evidence="6" key="2">
    <citation type="submission" date="2020-09" db="EMBL/GenBank/DDBJ databases">
        <authorList>
            <person name="Sun Q."/>
            <person name="Kim S."/>
        </authorList>
    </citation>
    <scope>NUCLEOTIDE SEQUENCE</scope>
    <source>
        <strain evidence="6">KCTC 12719</strain>
    </source>
</reference>
<keyword evidence="3 4" id="KW-0408">Iron</keyword>
<evidence type="ECO:0000256" key="2">
    <source>
        <dbReference type="ARBA" id="ARBA00022723"/>
    </source>
</evidence>
<dbReference type="PROSITE" id="PS51007">
    <property type="entry name" value="CYTC"/>
    <property type="match status" value="1"/>
</dbReference>